<dbReference type="EMBL" id="MU277194">
    <property type="protein sequence ID" value="KAI0065741.1"/>
    <property type="molecule type" value="Genomic_DNA"/>
</dbReference>
<evidence type="ECO:0000313" key="1">
    <source>
        <dbReference type="EMBL" id="KAI0065741.1"/>
    </source>
</evidence>
<accession>A0ACB8TC31</accession>
<protein>
    <submittedName>
        <fullName evidence="1">Uncharacterized protein</fullName>
    </submittedName>
</protein>
<comment type="caution">
    <text evidence="1">The sequence shown here is derived from an EMBL/GenBank/DDBJ whole genome shotgun (WGS) entry which is preliminary data.</text>
</comment>
<reference evidence="1" key="1">
    <citation type="submission" date="2021-03" db="EMBL/GenBank/DDBJ databases">
        <authorList>
            <consortium name="DOE Joint Genome Institute"/>
            <person name="Ahrendt S."/>
            <person name="Looney B.P."/>
            <person name="Miyauchi S."/>
            <person name="Morin E."/>
            <person name="Drula E."/>
            <person name="Courty P.E."/>
            <person name="Chicoki N."/>
            <person name="Fauchery L."/>
            <person name="Kohler A."/>
            <person name="Kuo A."/>
            <person name="Labutti K."/>
            <person name="Pangilinan J."/>
            <person name="Lipzen A."/>
            <person name="Riley R."/>
            <person name="Andreopoulos W."/>
            <person name="He G."/>
            <person name="Johnson J."/>
            <person name="Barry K.W."/>
            <person name="Grigoriev I.V."/>
            <person name="Nagy L."/>
            <person name="Hibbett D."/>
            <person name="Henrissat B."/>
            <person name="Matheny P.B."/>
            <person name="Labbe J."/>
            <person name="Martin F."/>
        </authorList>
    </citation>
    <scope>NUCLEOTIDE SEQUENCE</scope>
    <source>
        <strain evidence="1">HHB10654</strain>
    </source>
</reference>
<sequence>MPSLPLELLHIIVGLTDSTDLSSFRAASKTFCAVATPRLFRVLGCTNTVSSTDSIVALLSCTYLHEYVEEFVYTDWYERPGEESFPWPPEDARVQENIINAISQLKYLPALHTISLTFSPFFLEPTSQYIDVNDEPSASLHLQRAVFSAFTALSNIPTLRSLTLECLTPFPNPIFTQHNFLSFFRGLTRLHLSTVSDTSMEGAVYQDPIVEFYTGAIPLILRAPMSTLTSLALHSDQDVGSLPGLALSELHYPHLTHLSLEQVLFDADTGAEAFILAHASTLTSLRLSLCRVALPEENNAPDRTWADVYGALQEGLVNLRRLEVTESWEGMDWPDGNPDGMKLRYARMDSGYGWNPYFGEHEEDGPGEEIWDAGDVQALEDFRQVVKLRGADG</sequence>
<keyword evidence="2" id="KW-1185">Reference proteome</keyword>
<gene>
    <name evidence="1" type="ORF">BV25DRAFT_1988841</name>
</gene>
<name>A0ACB8TC31_9AGAM</name>
<proteinExistence type="predicted"/>
<dbReference type="Proteomes" id="UP000814140">
    <property type="component" value="Unassembled WGS sequence"/>
</dbReference>
<reference evidence="1" key="2">
    <citation type="journal article" date="2022" name="New Phytol.">
        <title>Evolutionary transition to the ectomycorrhizal habit in the genomes of a hyperdiverse lineage of mushroom-forming fungi.</title>
        <authorList>
            <person name="Looney B."/>
            <person name="Miyauchi S."/>
            <person name="Morin E."/>
            <person name="Drula E."/>
            <person name="Courty P.E."/>
            <person name="Kohler A."/>
            <person name="Kuo A."/>
            <person name="LaButti K."/>
            <person name="Pangilinan J."/>
            <person name="Lipzen A."/>
            <person name="Riley R."/>
            <person name="Andreopoulos W."/>
            <person name="He G."/>
            <person name="Johnson J."/>
            <person name="Nolan M."/>
            <person name="Tritt A."/>
            <person name="Barry K.W."/>
            <person name="Grigoriev I.V."/>
            <person name="Nagy L.G."/>
            <person name="Hibbett D."/>
            <person name="Henrissat B."/>
            <person name="Matheny P.B."/>
            <person name="Labbe J."/>
            <person name="Martin F.M."/>
        </authorList>
    </citation>
    <scope>NUCLEOTIDE SEQUENCE</scope>
    <source>
        <strain evidence="1">HHB10654</strain>
    </source>
</reference>
<evidence type="ECO:0000313" key="2">
    <source>
        <dbReference type="Proteomes" id="UP000814140"/>
    </source>
</evidence>
<organism evidence="1 2">
    <name type="scientific">Artomyces pyxidatus</name>
    <dbReference type="NCBI Taxonomy" id="48021"/>
    <lineage>
        <taxon>Eukaryota</taxon>
        <taxon>Fungi</taxon>
        <taxon>Dikarya</taxon>
        <taxon>Basidiomycota</taxon>
        <taxon>Agaricomycotina</taxon>
        <taxon>Agaricomycetes</taxon>
        <taxon>Russulales</taxon>
        <taxon>Auriscalpiaceae</taxon>
        <taxon>Artomyces</taxon>
    </lineage>
</organism>